<evidence type="ECO:0000256" key="2">
    <source>
        <dbReference type="ARBA" id="ARBA00022723"/>
    </source>
</evidence>
<evidence type="ECO:0000313" key="4">
    <source>
        <dbReference type="EMBL" id="QRK86855.1"/>
    </source>
</evidence>
<dbReference type="RefSeq" id="WP_203422091.1">
    <property type="nucleotide sequence ID" value="NZ_CP069352.1"/>
</dbReference>
<evidence type="ECO:0000256" key="1">
    <source>
        <dbReference type="ARBA" id="ARBA00009275"/>
    </source>
</evidence>
<accession>A0ABX7GN40</accession>
<dbReference type="PIRSF" id="PIRSF005902">
    <property type="entry name" value="DNase_TatD"/>
    <property type="match status" value="1"/>
</dbReference>
<gene>
    <name evidence="4" type="ORF">JN757_15030</name>
</gene>
<comment type="similarity">
    <text evidence="1">Belongs to the metallo-dependent hydrolases superfamily. TatD-type hydrolase family.</text>
</comment>
<dbReference type="Pfam" id="PF01026">
    <property type="entry name" value="TatD_DNase"/>
    <property type="match status" value="1"/>
</dbReference>
<reference evidence="4 5" key="2">
    <citation type="submission" date="2021-03" db="EMBL/GenBank/DDBJ databases">
        <title>P. granadensis CT364 genome publication.</title>
        <authorList>
            <person name="Stach J."/>
            <person name="Montero-Calasanz Md.C."/>
        </authorList>
    </citation>
    <scope>NUCLEOTIDE SEQUENCE [LARGE SCALE GENOMIC DNA]</scope>
    <source>
        <strain evidence="4 5">CT364</strain>
    </source>
</reference>
<keyword evidence="5" id="KW-1185">Reference proteome</keyword>
<reference evidence="4 5" key="1">
    <citation type="submission" date="2021-02" db="EMBL/GenBank/DDBJ databases">
        <authorList>
            <person name="Cea Torrescassana E."/>
        </authorList>
    </citation>
    <scope>NUCLEOTIDE SEQUENCE [LARGE SCALE GENOMIC DNA]</scope>
    <source>
        <strain evidence="4 5">CT364</strain>
    </source>
</reference>
<keyword evidence="2" id="KW-0479">Metal-binding</keyword>
<protein>
    <submittedName>
        <fullName evidence="4">TatD family hydrolase</fullName>
    </submittedName>
</protein>
<dbReference type="SUPFAM" id="SSF51556">
    <property type="entry name" value="Metallo-dependent hydrolases"/>
    <property type="match status" value="1"/>
</dbReference>
<dbReference type="NCBIfam" id="NF041926">
    <property type="entry name" value="QatD"/>
    <property type="match status" value="1"/>
</dbReference>
<dbReference type="InterPro" id="IPR032466">
    <property type="entry name" value="Metal_Hydrolase"/>
</dbReference>
<dbReference type="InterPro" id="IPR049677">
    <property type="entry name" value="QatD"/>
</dbReference>
<sequence>MDFHCHLDLYPNARDVYAQAQERNEFTWLVTTSPRAFTATSRVLGGSDKVLITPGLHPEIVGARHAELDMLLEQIRQVKAVGEVGLDGSKRFQASYDVQRSVFIAVVAQCAALGGRVLSIHSRQAVKDVLAVLHDHPGYGTAVLHWFTGTTTELNAAIAQDCWFSIGPAAFNSAAGQALAKKLPRDQVVPESDGPFAQVDGASVMPWSAGQTAQFLGKAWDVTPADAMHILESNSRRLLGLIRGQGRPEP</sequence>
<dbReference type="Gene3D" id="3.20.20.140">
    <property type="entry name" value="Metal-dependent hydrolases"/>
    <property type="match status" value="1"/>
</dbReference>
<organism evidence="4 5">
    <name type="scientific">Pseudomonas granadensis</name>
    <dbReference type="NCBI Taxonomy" id="1421430"/>
    <lineage>
        <taxon>Bacteria</taxon>
        <taxon>Pseudomonadati</taxon>
        <taxon>Pseudomonadota</taxon>
        <taxon>Gammaproteobacteria</taxon>
        <taxon>Pseudomonadales</taxon>
        <taxon>Pseudomonadaceae</taxon>
        <taxon>Pseudomonas</taxon>
    </lineage>
</organism>
<dbReference type="PANTHER" id="PTHR46317">
    <property type="entry name" value="HYDROLASE OF PHP SUPERFAMILY-RELATED PROTEIN"/>
    <property type="match status" value="1"/>
</dbReference>
<dbReference type="GO" id="GO:0016787">
    <property type="term" value="F:hydrolase activity"/>
    <property type="evidence" value="ECO:0007669"/>
    <property type="project" value="UniProtKB-KW"/>
</dbReference>
<dbReference type="PANTHER" id="PTHR46317:SF1">
    <property type="entry name" value="HYDROLASE, TATD FAMILY"/>
    <property type="match status" value="1"/>
</dbReference>
<evidence type="ECO:0000313" key="5">
    <source>
        <dbReference type="Proteomes" id="UP000663686"/>
    </source>
</evidence>
<dbReference type="Proteomes" id="UP000663686">
    <property type="component" value="Chromosome"/>
</dbReference>
<evidence type="ECO:0000256" key="3">
    <source>
        <dbReference type="ARBA" id="ARBA00022801"/>
    </source>
</evidence>
<proteinExistence type="inferred from homology"/>
<name>A0ABX7GN40_9PSED</name>
<keyword evidence="3 4" id="KW-0378">Hydrolase</keyword>
<dbReference type="InterPro" id="IPR001130">
    <property type="entry name" value="TatD-like"/>
</dbReference>
<dbReference type="EMBL" id="CP069352">
    <property type="protein sequence ID" value="QRK86855.1"/>
    <property type="molecule type" value="Genomic_DNA"/>
</dbReference>